<feature type="compositionally biased region" description="Gly residues" evidence="1">
    <location>
        <begin position="31"/>
        <end position="47"/>
    </location>
</feature>
<evidence type="ECO:0000256" key="1">
    <source>
        <dbReference type="SAM" id="MobiDB-lite"/>
    </source>
</evidence>
<dbReference type="EMBL" id="BAAAZX010000019">
    <property type="protein sequence ID" value="GAA4011087.1"/>
    <property type="molecule type" value="Genomic_DNA"/>
</dbReference>
<comment type="caution">
    <text evidence="2">The sequence shown here is derived from an EMBL/GenBank/DDBJ whole genome shotgun (WGS) entry which is preliminary data.</text>
</comment>
<accession>A0ABP7SFP8</accession>
<evidence type="ECO:0000313" key="2">
    <source>
        <dbReference type="EMBL" id="GAA4011087.1"/>
    </source>
</evidence>
<proteinExistence type="predicted"/>
<keyword evidence="3" id="KW-1185">Reference proteome</keyword>
<reference evidence="3" key="1">
    <citation type="journal article" date="2019" name="Int. J. Syst. Evol. Microbiol.">
        <title>The Global Catalogue of Microorganisms (GCM) 10K type strain sequencing project: providing services to taxonomists for standard genome sequencing and annotation.</title>
        <authorList>
            <consortium name="The Broad Institute Genomics Platform"/>
            <consortium name="The Broad Institute Genome Sequencing Center for Infectious Disease"/>
            <person name="Wu L."/>
            <person name="Ma J."/>
        </authorList>
    </citation>
    <scope>NUCLEOTIDE SEQUENCE [LARGE SCALE GENOMIC DNA]</scope>
    <source>
        <strain evidence="3">JCM 16924</strain>
    </source>
</reference>
<name>A0ABP7SFP8_9ACTN</name>
<sequence>MFDGSVAYGAPKPVPGARPCSVLRASALGAGARGQGTGGQGTGGQGARGTLPGPCRERPHRLSASGKDRFPSSGGDRLPSPGETGSPHPTETVGGNHGIRFPHRC</sequence>
<dbReference type="Proteomes" id="UP001500456">
    <property type="component" value="Unassembled WGS sequence"/>
</dbReference>
<feature type="region of interest" description="Disordered" evidence="1">
    <location>
        <begin position="30"/>
        <end position="105"/>
    </location>
</feature>
<gene>
    <name evidence="2" type="ORF">GCM10022232_60430</name>
</gene>
<organism evidence="2 3">
    <name type="scientific">Streptomyces plumbiresistens</name>
    <dbReference type="NCBI Taxonomy" id="511811"/>
    <lineage>
        <taxon>Bacteria</taxon>
        <taxon>Bacillati</taxon>
        <taxon>Actinomycetota</taxon>
        <taxon>Actinomycetes</taxon>
        <taxon>Kitasatosporales</taxon>
        <taxon>Streptomycetaceae</taxon>
        <taxon>Streptomyces</taxon>
    </lineage>
</organism>
<evidence type="ECO:0000313" key="3">
    <source>
        <dbReference type="Proteomes" id="UP001500456"/>
    </source>
</evidence>
<protein>
    <submittedName>
        <fullName evidence="2">Uncharacterized protein</fullName>
    </submittedName>
</protein>